<protein>
    <submittedName>
        <fullName evidence="2">Uncharacterized protein</fullName>
    </submittedName>
</protein>
<gene>
    <name evidence="2" type="ORF">P7K49_000300</name>
</gene>
<sequence length="76" mass="8215">YLSVFPLLLYPLDIISGTKTCRSLWGRAGEHCPRAFRSLPDGNSSALAAEASAEVRQRKTAGRSEVQPELAGDRAV</sequence>
<feature type="non-terminal residue" evidence="2">
    <location>
        <position position="76"/>
    </location>
</feature>
<dbReference type="Proteomes" id="UP001266305">
    <property type="component" value="Unassembled WGS sequence"/>
</dbReference>
<evidence type="ECO:0000313" key="3">
    <source>
        <dbReference type="Proteomes" id="UP001266305"/>
    </source>
</evidence>
<name>A0ABQ9WCY9_SAGOE</name>
<comment type="caution">
    <text evidence="2">The sequence shown here is derived from an EMBL/GenBank/DDBJ whole genome shotgun (WGS) entry which is preliminary data.</text>
</comment>
<feature type="region of interest" description="Disordered" evidence="1">
    <location>
        <begin position="47"/>
        <end position="76"/>
    </location>
</feature>
<evidence type="ECO:0000313" key="2">
    <source>
        <dbReference type="EMBL" id="KAK2118914.1"/>
    </source>
</evidence>
<keyword evidence="3" id="KW-1185">Reference proteome</keyword>
<organism evidence="2 3">
    <name type="scientific">Saguinus oedipus</name>
    <name type="common">Cotton-top tamarin</name>
    <name type="synonym">Oedipomidas oedipus</name>
    <dbReference type="NCBI Taxonomy" id="9490"/>
    <lineage>
        <taxon>Eukaryota</taxon>
        <taxon>Metazoa</taxon>
        <taxon>Chordata</taxon>
        <taxon>Craniata</taxon>
        <taxon>Vertebrata</taxon>
        <taxon>Euteleostomi</taxon>
        <taxon>Mammalia</taxon>
        <taxon>Eutheria</taxon>
        <taxon>Euarchontoglires</taxon>
        <taxon>Primates</taxon>
        <taxon>Haplorrhini</taxon>
        <taxon>Platyrrhini</taxon>
        <taxon>Cebidae</taxon>
        <taxon>Callitrichinae</taxon>
        <taxon>Saguinus</taxon>
    </lineage>
</organism>
<dbReference type="EMBL" id="JASSZA010000001">
    <property type="protein sequence ID" value="KAK2118914.1"/>
    <property type="molecule type" value="Genomic_DNA"/>
</dbReference>
<accession>A0ABQ9WCY9</accession>
<evidence type="ECO:0000256" key="1">
    <source>
        <dbReference type="SAM" id="MobiDB-lite"/>
    </source>
</evidence>
<reference evidence="2 3" key="1">
    <citation type="submission" date="2023-05" db="EMBL/GenBank/DDBJ databases">
        <title>B98-5 Cell Line De Novo Hybrid Assembly: An Optical Mapping Approach.</title>
        <authorList>
            <person name="Kananen K."/>
            <person name="Auerbach J.A."/>
            <person name="Kautto E."/>
            <person name="Blachly J.S."/>
        </authorList>
    </citation>
    <scope>NUCLEOTIDE SEQUENCE [LARGE SCALE GENOMIC DNA]</scope>
    <source>
        <strain evidence="2">B95-8</strain>
        <tissue evidence="2">Cell line</tissue>
    </source>
</reference>
<proteinExistence type="predicted"/>
<feature type="non-terminal residue" evidence="2">
    <location>
        <position position="1"/>
    </location>
</feature>